<gene>
    <name evidence="4" type="ORF">IAC06_02465</name>
</gene>
<reference evidence="4" key="1">
    <citation type="submission" date="2020-10" db="EMBL/GenBank/DDBJ databases">
        <authorList>
            <person name="Gilroy R."/>
        </authorList>
    </citation>
    <scope>NUCLEOTIDE SEQUENCE</scope>
    <source>
        <strain evidence="4">B1-20833</strain>
    </source>
</reference>
<dbReference type="EMBL" id="JADIMI010000021">
    <property type="protein sequence ID" value="MBO8451736.1"/>
    <property type="molecule type" value="Genomic_DNA"/>
</dbReference>
<organism evidence="4 5">
    <name type="scientific">Candidatus Cryptobacteroides intestinavium</name>
    <dbReference type="NCBI Taxonomy" id="2840766"/>
    <lineage>
        <taxon>Bacteria</taxon>
        <taxon>Pseudomonadati</taxon>
        <taxon>Bacteroidota</taxon>
        <taxon>Bacteroidia</taxon>
        <taxon>Bacteroidales</taxon>
        <taxon>Candidatus Cryptobacteroides</taxon>
    </lineage>
</organism>
<dbReference type="InterPro" id="IPR023996">
    <property type="entry name" value="TonB-dep_OMP_SusC/RagA"/>
</dbReference>
<evidence type="ECO:0000256" key="2">
    <source>
        <dbReference type="SAM" id="SignalP"/>
    </source>
</evidence>
<comment type="subcellular location">
    <subcellularLocation>
        <location evidence="1">Cell outer membrane</location>
        <topology evidence="1">Multi-pass membrane protein</topology>
    </subcellularLocation>
</comment>
<proteinExistence type="inferred from homology"/>
<accession>A0A9D9ES48</accession>
<dbReference type="SUPFAM" id="SSF56935">
    <property type="entry name" value="Porins"/>
    <property type="match status" value="1"/>
</dbReference>
<feature type="signal peptide" evidence="2">
    <location>
        <begin position="1"/>
        <end position="24"/>
    </location>
</feature>
<dbReference type="NCBIfam" id="TIGR04056">
    <property type="entry name" value="OMP_RagA_SusC"/>
    <property type="match status" value="1"/>
</dbReference>
<dbReference type="InterPro" id="IPR012910">
    <property type="entry name" value="Plug_dom"/>
</dbReference>
<dbReference type="SUPFAM" id="SSF49464">
    <property type="entry name" value="Carboxypeptidase regulatory domain-like"/>
    <property type="match status" value="1"/>
</dbReference>
<evidence type="ECO:0000259" key="3">
    <source>
        <dbReference type="Pfam" id="PF07715"/>
    </source>
</evidence>
<keyword evidence="1" id="KW-0812">Transmembrane</keyword>
<protein>
    <submittedName>
        <fullName evidence="4">TonB-dependent receptor</fullName>
    </submittedName>
</protein>
<dbReference type="AlphaFoldDB" id="A0A9D9ES48"/>
<dbReference type="InterPro" id="IPR037066">
    <property type="entry name" value="Plug_dom_sf"/>
</dbReference>
<keyword evidence="1" id="KW-1134">Transmembrane beta strand</keyword>
<dbReference type="Gene3D" id="2.60.40.1120">
    <property type="entry name" value="Carboxypeptidase-like, regulatory domain"/>
    <property type="match status" value="1"/>
</dbReference>
<dbReference type="InterPro" id="IPR039426">
    <property type="entry name" value="TonB-dep_rcpt-like"/>
</dbReference>
<dbReference type="GO" id="GO:0009279">
    <property type="term" value="C:cell outer membrane"/>
    <property type="evidence" value="ECO:0007669"/>
    <property type="project" value="UniProtKB-SubCell"/>
</dbReference>
<keyword evidence="4" id="KW-0675">Receptor</keyword>
<keyword evidence="1" id="KW-0472">Membrane</keyword>
<dbReference type="Pfam" id="PF07715">
    <property type="entry name" value="Plug"/>
    <property type="match status" value="1"/>
</dbReference>
<keyword evidence="1" id="KW-0998">Cell outer membrane</keyword>
<feature type="chain" id="PRO_5038564075" evidence="2">
    <location>
        <begin position="25"/>
        <end position="1044"/>
    </location>
</feature>
<dbReference type="Proteomes" id="UP000823661">
    <property type="component" value="Unassembled WGS sequence"/>
</dbReference>
<comment type="caution">
    <text evidence="4">The sequence shown here is derived from an EMBL/GenBank/DDBJ whole genome shotgun (WGS) entry which is preliminary data.</text>
</comment>
<dbReference type="NCBIfam" id="TIGR04057">
    <property type="entry name" value="SusC_RagA_signa"/>
    <property type="match status" value="1"/>
</dbReference>
<dbReference type="PROSITE" id="PS52016">
    <property type="entry name" value="TONB_DEPENDENT_REC_3"/>
    <property type="match status" value="1"/>
</dbReference>
<evidence type="ECO:0000313" key="5">
    <source>
        <dbReference type="Proteomes" id="UP000823661"/>
    </source>
</evidence>
<name>A0A9D9ES48_9BACT</name>
<dbReference type="InterPro" id="IPR008969">
    <property type="entry name" value="CarboxyPept-like_regulatory"/>
</dbReference>
<comment type="similarity">
    <text evidence="1">Belongs to the TonB-dependent receptor family.</text>
</comment>
<evidence type="ECO:0000256" key="1">
    <source>
        <dbReference type="PROSITE-ProRule" id="PRU01360"/>
    </source>
</evidence>
<dbReference type="FunFam" id="2.170.130.10:FF:000003">
    <property type="entry name" value="SusC/RagA family TonB-linked outer membrane protein"/>
    <property type="match status" value="1"/>
</dbReference>
<keyword evidence="1" id="KW-0813">Transport</keyword>
<dbReference type="Gene3D" id="2.170.130.10">
    <property type="entry name" value="TonB-dependent receptor, plug domain"/>
    <property type="match status" value="1"/>
</dbReference>
<evidence type="ECO:0000313" key="4">
    <source>
        <dbReference type="EMBL" id="MBO8451736.1"/>
    </source>
</evidence>
<dbReference type="InterPro" id="IPR023997">
    <property type="entry name" value="TonB-dep_OMP_SusC/RagA_CS"/>
</dbReference>
<sequence>MKGLYRFLMLITLFISAGITSVYAQDDGKRRITGTVTDENGQPLPGAYVYIKGTEVGTTTNLDGMYVIDINQTDELTFSFISYLEQTIKPRSSSNTLNVSLKPDTNALEEAVAVAYGAQKRQAIVSSLSTITTDDLKVTSTNITSSIQGQLPGLIAVQRNAEPGRDDAEFWIRGVSSFKGGTSPLVLVDGVERSITDLDADEIESFSLLKDAAATAMYGAEGANGVILVTTKRGHIGKQQISLRVEQNLSVPYRIPDFVDSWDYMRLANEALVNDGMEPLYSGDVIDLHESGADPDLYPNAQWTDLIARTIHGQRYTLSFRGGTENAKYFVTGGYQQKDGVFKKNPESKYNSNFSYDRFNLRSNIDLKVSKTTQLSIDLAGQYTARRTANRSPDDVFVFMLHTPPHLFPMVYSDGTVSTYPGGETDGNNRNPYYMLYQQGYRREFQTNIQSRVNLRQDLHFITEGLSARGAVSFDLENTLSKLRNYGPSKYHATGRDPETGALIYNQIVAGSPDVKQVEITGNTYDRQIYVEAALEYNNTFAGKHAVGAMLLYNQKERQKNNEALVYRTQGLVGRITYGYDNRYFIEANFGYTGSETFAKKNRFGFFPAVGASYMISNESWYPEGLKRVLSSAKVRASFGRTGNDDTGTSRFLYRATFSESGHTFNQGISSGGATNGLGAGIYDLQFENLTLGWEIEDKTNVGLDLSFFNRAIQIQADYFYNIRSAILLQRNTIPQYAGFHQNPWQNYGRVRNQGLDASIDMMKSFGDWKVSARGTFTFARNKVLEIDELTPSEEYQRVTGTRINEQELYIAERLYTIDDFIVTKNDNGTDAYTLRPGLPQPALGGIIGPGDIKYVDMNHDGIIDTNDKVRGVGHPYQTPEINFGFGFNVEWKGIYASVFFSGVANTSILLASGNSTFWPFNWGVEKGNYRTAFLDRWTTENPSQDVVYPRLHVGYGNSINDEPSTWWLRDGSFLRLKNAEIGYVLPEKALRTLKISGLRIYLLGENLCVFDHIKFWDPEQGNRNKGVSYPMQHSFTLGVQLDF</sequence>
<dbReference type="Pfam" id="PF13715">
    <property type="entry name" value="CarbopepD_reg_2"/>
    <property type="match status" value="1"/>
</dbReference>
<feature type="domain" description="TonB-dependent receptor plug" evidence="3">
    <location>
        <begin position="122"/>
        <end position="226"/>
    </location>
</feature>
<reference evidence="4" key="2">
    <citation type="journal article" date="2021" name="PeerJ">
        <title>Extensive microbial diversity within the chicken gut microbiome revealed by metagenomics and culture.</title>
        <authorList>
            <person name="Gilroy R."/>
            <person name="Ravi A."/>
            <person name="Getino M."/>
            <person name="Pursley I."/>
            <person name="Horton D.L."/>
            <person name="Alikhan N.F."/>
            <person name="Baker D."/>
            <person name="Gharbi K."/>
            <person name="Hall N."/>
            <person name="Watson M."/>
            <person name="Adriaenssens E.M."/>
            <person name="Foster-Nyarko E."/>
            <person name="Jarju S."/>
            <person name="Secka A."/>
            <person name="Antonio M."/>
            <person name="Oren A."/>
            <person name="Chaudhuri R.R."/>
            <person name="La Ragione R."/>
            <person name="Hildebrand F."/>
            <person name="Pallen M.J."/>
        </authorList>
    </citation>
    <scope>NUCLEOTIDE SEQUENCE</scope>
    <source>
        <strain evidence="4">B1-20833</strain>
    </source>
</reference>
<keyword evidence="2" id="KW-0732">Signal</keyword>